<keyword evidence="2" id="KW-1185">Reference proteome</keyword>
<dbReference type="EMBL" id="LJCR01002408">
    <property type="protein sequence ID" value="KPV48769.1"/>
    <property type="molecule type" value="Genomic_DNA"/>
</dbReference>
<evidence type="ECO:0000313" key="2">
    <source>
        <dbReference type="Proteomes" id="UP000050509"/>
    </source>
</evidence>
<dbReference type="AlphaFoldDB" id="A0A0P9CRU3"/>
<evidence type="ECO:0000313" key="1">
    <source>
        <dbReference type="EMBL" id="KPV48769.1"/>
    </source>
</evidence>
<accession>A0A0P9CRU3</accession>
<dbReference type="Proteomes" id="UP000050509">
    <property type="component" value="Unassembled WGS sequence"/>
</dbReference>
<comment type="caution">
    <text evidence="1">The sequence shown here is derived from an EMBL/GenBank/DDBJ whole genome shotgun (WGS) entry which is preliminary data.</text>
</comment>
<reference evidence="1 2" key="1">
    <citation type="submission" date="2015-09" db="EMBL/GenBank/DDBJ databases">
        <title>Draft genome sequence of Kouleothrix aurantiaca JCM 19913.</title>
        <authorList>
            <person name="Hemp J."/>
        </authorList>
    </citation>
    <scope>NUCLEOTIDE SEQUENCE [LARGE SCALE GENOMIC DNA]</scope>
    <source>
        <strain evidence="1 2">COM-B</strain>
    </source>
</reference>
<proteinExistence type="predicted"/>
<sequence length="204" mass="21643">MQWTGGPWSLLALEALLDSRLRPLPGARWIADGLRTLQLPVVVVGDVSSTTRRILDGAAAETEVARAVDALAAAAERFGLGTVPWYLSVCPGDGGSLPQPSDAAVARVRDLWQLSTGIRDVWTTQVAVTASPVFGAFPSALAAHAHSQHCFLASGDPDAAIDISETELWSRSGFQWMGAAGLRSGPEADGWAVLQQFARRAAQW</sequence>
<protein>
    <submittedName>
        <fullName evidence="1">Uncharacterized protein</fullName>
    </submittedName>
</protein>
<organism evidence="1 2">
    <name type="scientific">Kouleothrix aurantiaca</name>
    <dbReference type="NCBI Taxonomy" id="186479"/>
    <lineage>
        <taxon>Bacteria</taxon>
        <taxon>Bacillati</taxon>
        <taxon>Chloroflexota</taxon>
        <taxon>Chloroflexia</taxon>
        <taxon>Chloroflexales</taxon>
        <taxon>Roseiflexineae</taxon>
        <taxon>Roseiflexaceae</taxon>
        <taxon>Kouleothrix</taxon>
    </lineage>
</organism>
<gene>
    <name evidence="1" type="ORF">SE17_36275</name>
</gene>
<name>A0A0P9CRU3_9CHLR</name>